<dbReference type="EMBL" id="CP145316">
    <property type="protein sequence ID" value="XAM18580.1"/>
    <property type="molecule type" value="Genomic_DNA"/>
</dbReference>
<dbReference type="Proteomes" id="UP001434737">
    <property type="component" value="Chromosome"/>
</dbReference>
<dbReference type="RefSeq" id="WP_295699765.1">
    <property type="nucleotide sequence ID" value="NZ_CP145316.1"/>
</dbReference>
<sequence length="47" mass="5445">MIYRLENLPLKTNLRRKADFISTKQDLLQVWISTSCECGDYIAVARA</sequence>
<evidence type="ECO:0000313" key="1">
    <source>
        <dbReference type="EMBL" id="XAM18580.1"/>
    </source>
</evidence>
<gene>
    <name evidence="1" type="ORF">V3I05_02555</name>
</gene>
<name>A0ABZ3F8P8_9HELI</name>
<proteinExistence type="predicted"/>
<accession>A0ABZ3F8P8</accession>
<keyword evidence="2" id="KW-1185">Reference proteome</keyword>
<reference evidence="1 2" key="1">
    <citation type="submission" date="2024-02" db="EMBL/GenBank/DDBJ databases">
        <title>Genome and pathogenicity analysis of Helicobacter mastomyrinus isolated from mice.</title>
        <authorList>
            <person name="Zhu L."/>
        </authorList>
    </citation>
    <scope>NUCLEOTIDE SEQUENCE [LARGE SCALE GENOMIC DNA]</scope>
    <source>
        <strain evidence="1 2">Hm-17</strain>
    </source>
</reference>
<protein>
    <submittedName>
        <fullName evidence="1">Uncharacterized protein</fullName>
    </submittedName>
</protein>
<organism evidence="1 2">
    <name type="scientific">Helicobacter mastomyrinus</name>
    <dbReference type="NCBI Taxonomy" id="287948"/>
    <lineage>
        <taxon>Bacteria</taxon>
        <taxon>Pseudomonadati</taxon>
        <taxon>Campylobacterota</taxon>
        <taxon>Epsilonproteobacteria</taxon>
        <taxon>Campylobacterales</taxon>
        <taxon>Helicobacteraceae</taxon>
        <taxon>Helicobacter</taxon>
    </lineage>
</organism>
<evidence type="ECO:0000313" key="2">
    <source>
        <dbReference type="Proteomes" id="UP001434737"/>
    </source>
</evidence>